<evidence type="ECO:0000256" key="1">
    <source>
        <dbReference type="ARBA" id="ARBA00012928"/>
    </source>
</evidence>
<dbReference type="AlphaFoldDB" id="A0AAU9DF59"/>
<dbReference type="GO" id="GO:0070403">
    <property type="term" value="F:NAD+ binding"/>
    <property type="evidence" value="ECO:0007669"/>
    <property type="project" value="InterPro"/>
</dbReference>
<reference evidence="6 7" key="1">
    <citation type="submission" date="2022-11" db="EMBL/GenBank/DDBJ databases">
        <title>Haliovirga abyssi gen. nov., sp. nov., a mesophilic fermentative bacterium isolated from the Iheya North hydrothermal field and the proposal of Haliovirgaceae fam. nov.</title>
        <authorList>
            <person name="Miyazaki U."/>
            <person name="Tame A."/>
            <person name="Miyazaki J."/>
            <person name="Takai K."/>
            <person name="Sawayama S."/>
            <person name="Kitajima M."/>
            <person name="Okamoto A."/>
            <person name="Nakagawa S."/>
        </authorList>
    </citation>
    <scope>NUCLEOTIDE SEQUENCE [LARGE SCALE GENOMIC DNA]</scope>
    <source>
        <strain evidence="6 7">IC12</strain>
    </source>
</reference>
<dbReference type="KEGG" id="haby:HLVA_13970"/>
<evidence type="ECO:0000256" key="4">
    <source>
        <dbReference type="PROSITE-ProRule" id="PRU00236"/>
    </source>
</evidence>
<evidence type="ECO:0000256" key="3">
    <source>
        <dbReference type="ARBA" id="ARBA00023027"/>
    </source>
</evidence>
<dbReference type="PROSITE" id="PS50305">
    <property type="entry name" value="SIRTUIN"/>
    <property type="match status" value="1"/>
</dbReference>
<gene>
    <name evidence="6" type="ORF">HLVA_13970</name>
</gene>
<dbReference type="RefSeq" id="WP_307903680.1">
    <property type="nucleotide sequence ID" value="NZ_AP027059.1"/>
</dbReference>
<dbReference type="EMBL" id="AP027059">
    <property type="protein sequence ID" value="BDU50828.1"/>
    <property type="molecule type" value="Genomic_DNA"/>
</dbReference>
<evidence type="ECO:0000259" key="5">
    <source>
        <dbReference type="PROSITE" id="PS50305"/>
    </source>
</evidence>
<proteinExistence type="predicted"/>
<feature type="binding site" evidence="4">
    <location>
        <position position="130"/>
    </location>
    <ligand>
        <name>Zn(2+)</name>
        <dbReference type="ChEBI" id="CHEBI:29105"/>
    </ligand>
</feature>
<dbReference type="EC" id="2.3.1.286" evidence="1"/>
<feature type="binding site" evidence="4">
    <location>
        <position position="148"/>
    </location>
    <ligand>
        <name>Zn(2+)</name>
        <dbReference type="ChEBI" id="CHEBI:29105"/>
    </ligand>
</feature>
<keyword evidence="2" id="KW-0808">Transferase</keyword>
<feature type="binding site" evidence="4">
    <location>
        <position position="133"/>
    </location>
    <ligand>
        <name>Zn(2+)</name>
        <dbReference type="ChEBI" id="CHEBI:29105"/>
    </ligand>
</feature>
<feature type="binding site" evidence="4">
    <location>
        <position position="151"/>
    </location>
    <ligand>
        <name>Zn(2+)</name>
        <dbReference type="ChEBI" id="CHEBI:29105"/>
    </ligand>
</feature>
<keyword evidence="4" id="KW-0862">Zinc</keyword>
<dbReference type="InterPro" id="IPR003000">
    <property type="entry name" value="Sirtuin"/>
</dbReference>
<comment type="caution">
    <text evidence="4">Lacks conserved residue(s) required for the propagation of feature annotation.</text>
</comment>
<dbReference type="Pfam" id="PF02146">
    <property type="entry name" value="SIR2"/>
    <property type="match status" value="1"/>
</dbReference>
<dbReference type="GO" id="GO:0046872">
    <property type="term" value="F:metal ion binding"/>
    <property type="evidence" value="ECO:0007669"/>
    <property type="project" value="UniProtKB-KW"/>
</dbReference>
<keyword evidence="3" id="KW-0520">NAD</keyword>
<dbReference type="InterPro" id="IPR050134">
    <property type="entry name" value="NAD-dep_sirtuin_deacylases"/>
</dbReference>
<dbReference type="InterPro" id="IPR026591">
    <property type="entry name" value="Sirtuin_cat_small_dom_sf"/>
</dbReference>
<evidence type="ECO:0000313" key="6">
    <source>
        <dbReference type="EMBL" id="BDU50828.1"/>
    </source>
</evidence>
<dbReference type="GO" id="GO:0017136">
    <property type="term" value="F:histone deacetylase activity, NAD-dependent"/>
    <property type="evidence" value="ECO:0007669"/>
    <property type="project" value="TreeGrafter"/>
</dbReference>
<dbReference type="Gene3D" id="3.40.50.1220">
    <property type="entry name" value="TPP-binding domain"/>
    <property type="match status" value="1"/>
</dbReference>
<organism evidence="6 7">
    <name type="scientific">Haliovirga abyssi</name>
    <dbReference type="NCBI Taxonomy" id="2996794"/>
    <lineage>
        <taxon>Bacteria</taxon>
        <taxon>Fusobacteriati</taxon>
        <taxon>Fusobacteriota</taxon>
        <taxon>Fusobacteriia</taxon>
        <taxon>Fusobacteriales</taxon>
        <taxon>Haliovirgaceae</taxon>
        <taxon>Haliovirga</taxon>
    </lineage>
</organism>
<feature type="domain" description="Deacetylase sirtuin-type" evidence="5">
    <location>
        <begin position="1"/>
        <end position="246"/>
    </location>
</feature>
<name>A0AAU9DF59_9FUSO</name>
<dbReference type="PANTHER" id="PTHR11085">
    <property type="entry name" value="NAD-DEPENDENT PROTEIN DEACYLASE SIRTUIN-5, MITOCHONDRIAL-RELATED"/>
    <property type="match status" value="1"/>
</dbReference>
<keyword evidence="7" id="KW-1185">Reference proteome</keyword>
<dbReference type="SUPFAM" id="SSF52467">
    <property type="entry name" value="DHS-like NAD/FAD-binding domain"/>
    <property type="match status" value="1"/>
</dbReference>
<protein>
    <recommendedName>
        <fullName evidence="1">protein acetyllysine N-acetyltransferase</fullName>
        <ecNumber evidence="1">2.3.1.286</ecNumber>
    </recommendedName>
</protein>
<dbReference type="PANTHER" id="PTHR11085:SF10">
    <property type="entry name" value="NAD-DEPENDENT PROTEIN DEACYLASE SIRTUIN-5, MITOCHONDRIAL-RELATED"/>
    <property type="match status" value="1"/>
</dbReference>
<keyword evidence="4" id="KW-0479">Metal-binding</keyword>
<evidence type="ECO:0000256" key="2">
    <source>
        <dbReference type="ARBA" id="ARBA00022679"/>
    </source>
</evidence>
<dbReference type="InterPro" id="IPR026590">
    <property type="entry name" value="Ssirtuin_cat_dom"/>
</dbReference>
<accession>A0AAU9DF59</accession>
<dbReference type="Gene3D" id="3.30.1600.10">
    <property type="entry name" value="SIR2/SIRT2 'Small Domain"/>
    <property type="match status" value="1"/>
</dbReference>
<sequence length="246" mass="28444">MFVHKKIREVARILKNSKKTMVFSGCKIVENEIKKSKNQKVKNLFKKNVNRTIDIDIFNRDPVFAWNEILENFYNPIKDWKPNIIHKTLYEFEKANIISGIVTQNIDGLQIEAGSKNVYEFQGSAQRAVCLECGREYHIKDLPKDFKCPRCNRYLKPKLIFFGEPIPHKTYSKGMKLSSSAEVIILIGAEGNIMPTSAIPIVAKNNGAFVIEINDKPSRYTNSISDIFVEYDMEYVMEKLHEEMNK</sequence>
<dbReference type="InterPro" id="IPR029035">
    <property type="entry name" value="DHS-like_NAD/FAD-binding_dom"/>
</dbReference>
<evidence type="ECO:0000313" key="7">
    <source>
        <dbReference type="Proteomes" id="UP001321582"/>
    </source>
</evidence>
<dbReference type="Proteomes" id="UP001321582">
    <property type="component" value="Chromosome"/>
</dbReference>